<dbReference type="Proteomes" id="UP001419268">
    <property type="component" value="Unassembled WGS sequence"/>
</dbReference>
<name>A0AAP0K8Q0_9MAGN</name>
<reference evidence="1 2" key="1">
    <citation type="submission" date="2024-01" db="EMBL/GenBank/DDBJ databases">
        <title>Genome assemblies of Stephania.</title>
        <authorList>
            <person name="Yang L."/>
        </authorList>
    </citation>
    <scope>NUCLEOTIDE SEQUENCE [LARGE SCALE GENOMIC DNA]</scope>
    <source>
        <strain evidence="1">JXDWG</strain>
        <tissue evidence="1">Leaf</tissue>
    </source>
</reference>
<comment type="caution">
    <text evidence="1">The sequence shown here is derived from an EMBL/GenBank/DDBJ whole genome shotgun (WGS) entry which is preliminary data.</text>
</comment>
<protein>
    <submittedName>
        <fullName evidence="1">Uncharacterized protein</fullName>
    </submittedName>
</protein>
<organism evidence="1 2">
    <name type="scientific">Stephania cephalantha</name>
    <dbReference type="NCBI Taxonomy" id="152367"/>
    <lineage>
        <taxon>Eukaryota</taxon>
        <taxon>Viridiplantae</taxon>
        <taxon>Streptophyta</taxon>
        <taxon>Embryophyta</taxon>
        <taxon>Tracheophyta</taxon>
        <taxon>Spermatophyta</taxon>
        <taxon>Magnoliopsida</taxon>
        <taxon>Ranunculales</taxon>
        <taxon>Menispermaceae</taxon>
        <taxon>Menispermoideae</taxon>
        <taxon>Cissampelideae</taxon>
        <taxon>Stephania</taxon>
    </lineage>
</organism>
<dbReference type="PANTHER" id="PTHR47951:SF3">
    <property type="entry name" value="CYTOCHROME P450, FAMILY 706, SUBFAMILY A, POLYPEPTIDE 4"/>
    <property type="match status" value="1"/>
</dbReference>
<gene>
    <name evidence="1" type="ORF">Scep_006703</name>
</gene>
<keyword evidence="2" id="KW-1185">Reference proteome</keyword>
<dbReference type="EMBL" id="JBBNAG010000003">
    <property type="protein sequence ID" value="KAK9147946.1"/>
    <property type="molecule type" value="Genomic_DNA"/>
</dbReference>
<dbReference type="AlphaFoldDB" id="A0AAP0K8Q0"/>
<evidence type="ECO:0000313" key="2">
    <source>
        <dbReference type="Proteomes" id="UP001419268"/>
    </source>
</evidence>
<accession>A0AAP0K8Q0</accession>
<evidence type="ECO:0000313" key="1">
    <source>
        <dbReference type="EMBL" id="KAK9147946.1"/>
    </source>
</evidence>
<dbReference type="PANTHER" id="PTHR47951">
    <property type="entry name" value="OS08G0547900 PROTEIN"/>
    <property type="match status" value="1"/>
</dbReference>
<proteinExistence type="predicted"/>
<sequence length="73" mass="8470">MGEIMELLRKPNVFDFFLELARFDLRGLDRGMRKLSMKFDQIFEGIIGEILKLMEGEKGKEIKDRFSSDVVAA</sequence>